<sequence length="63" mass="7337">MCIASSGSRGRAHRLWRLRVAAHHSLRLGNGDRHPPHVVQKTIRASRWEQTTSRWQIRVTVCR</sequence>
<gene>
    <name evidence="1" type="ORF">B0I36DRAFT_325114</name>
</gene>
<organism evidence="1 2">
    <name type="scientific">Microdochium trichocladiopsis</name>
    <dbReference type="NCBI Taxonomy" id="1682393"/>
    <lineage>
        <taxon>Eukaryota</taxon>
        <taxon>Fungi</taxon>
        <taxon>Dikarya</taxon>
        <taxon>Ascomycota</taxon>
        <taxon>Pezizomycotina</taxon>
        <taxon>Sordariomycetes</taxon>
        <taxon>Xylariomycetidae</taxon>
        <taxon>Xylariales</taxon>
        <taxon>Microdochiaceae</taxon>
        <taxon>Microdochium</taxon>
    </lineage>
</organism>
<reference evidence="1" key="1">
    <citation type="journal article" date="2021" name="Nat. Commun.">
        <title>Genetic determinants of endophytism in the Arabidopsis root mycobiome.</title>
        <authorList>
            <person name="Mesny F."/>
            <person name="Miyauchi S."/>
            <person name="Thiergart T."/>
            <person name="Pickel B."/>
            <person name="Atanasova L."/>
            <person name="Karlsson M."/>
            <person name="Huettel B."/>
            <person name="Barry K.W."/>
            <person name="Haridas S."/>
            <person name="Chen C."/>
            <person name="Bauer D."/>
            <person name="Andreopoulos W."/>
            <person name="Pangilinan J."/>
            <person name="LaButti K."/>
            <person name="Riley R."/>
            <person name="Lipzen A."/>
            <person name="Clum A."/>
            <person name="Drula E."/>
            <person name="Henrissat B."/>
            <person name="Kohler A."/>
            <person name="Grigoriev I.V."/>
            <person name="Martin F.M."/>
            <person name="Hacquard S."/>
        </authorList>
    </citation>
    <scope>NUCLEOTIDE SEQUENCE</scope>
    <source>
        <strain evidence="1">MPI-CAGE-CH-0230</strain>
    </source>
</reference>
<accession>A0A9P8Y6N6</accession>
<evidence type="ECO:0000313" key="1">
    <source>
        <dbReference type="EMBL" id="KAH7029136.1"/>
    </source>
</evidence>
<dbReference type="RefSeq" id="XP_046011424.1">
    <property type="nucleotide sequence ID" value="XM_046154197.1"/>
</dbReference>
<comment type="caution">
    <text evidence="1">The sequence shown here is derived from an EMBL/GenBank/DDBJ whole genome shotgun (WGS) entry which is preliminary data.</text>
</comment>
<dbReference type="GeneID" id="70183743"/>
<name>A0A9P8Y6N6_9PEZI</name>
<dbReference type="AlphaFoldDB" id="A0A9P8Y6N6"/>
<protein>
    <submittedName>
        <fullName evidence="1">Uncharacterized protein</fullName>
    </submittedName>
</protein>
<keyword evidence="2" id="KW-1185">Reference proteome</keyword>
<dbReference type="EMBL" id="JAGTJQ010000006">
    <property type="protein sequence ID" value="KAH7029136.1"/>
    <property type="molecule type" value="Genomic_DNA"/>
</dbReference>
<dbReference type="Proteomes" id="UP000756346">
    <property type="component" value="Unassembled WGS sequence"/>
</dbReference>
<proteinExistence type="predicted"/>
<evidence type="ECO:0000313" key="2">
    <source>
        <dbReference type="Proteomes" id="UP000756346"/>
    </source>
</evidence>